<sequence length="225" mass="25294">MKPVNELINTKEPGWDLVKEWIKDGSNHIEILPKDSARAEQALYETQVTTRSPMGAIIYETGGLLVDHGWIRVLGSGHEKLDRTLPAWNDGKSYMHSGEQPGFLLIADDVVGGFFAINAGGIAAQEGIGSIFYFAPDTLEWENMEISYSDFISFCCSGDIEGFYEAFRWKGWREEVAALNGNQAFSFVPFLFTKEGKDLDNISKKAVPVEELWFLQMDLQKQFGH</sequence>
<evidence type="ECO:0000313" key="1">
    <source>
        <dbReference type="EMBL" id="SKD09891.1"/>
    </source>
</evidence>
<dbReference type="NCBIfam" id="NF008498">
    <property type="entry name" value="PRK11408.1-5"/>
    <property type="match status" value="1"/>
</dbReference>
<dbReference type="EMBL" id="FUZZ01000005">
    <property type="protein sequence ID" value="SKD09891.1"/>
    <property type="molecule type" value="Genomic_DNA"/>
</dbReference>
<organism evidence="1 2">
    <name type="scientific">Chitinophaga ginsengisegetis</name>
    <dbReference type="NCBI Taxonomy" id="393003"/>
    <lineage>
        <taxon>Bacteria</taxon>
        <taxon>Pseudomonadati</taxon>
        <taxon>Bacteroidota</taxon>
        <taxon>Chitinophagia</taxon>
        <taxon>Chitinophagales</taxon>
        <taxon>Chitinophagaceae</taxon>
        <taxon>Chitinophaga</taxon>
    </lineage>
</organism>
<keyword evidence="2" id="KW-1185">Reference proteome</keyword>
<evidence type="ECO:0008006" key="3">
    <source>
        <dbReference type="Google" id="ProtNLM"/>
    </source>
</evidence>
<gene>
    <name evidence="1" type="ORF">SAMN05660461_5784</name>
</gene>
<name>A0A1T5PAZ9_9BACT</name>
<accession>A0A1T5PAZ9</accession>
<dbReference type="STRING" id="393003.SAMN05660461_5784"/>
<dbReference type="Pfam" id="PF10946">
    <property type="entry name" value="DUF2625"/>
    <property type="match status" value="1"/>
</dbReference>
<dbReference type="RefSeq" id="WP_079473028.1">
    <property type="nucleotide sequence ID" value="NZ_FUZZ01000005.1"/>
</dbReference>
<protein>
    <recommendedName>
        <fullName evidence="3">DUF2625 domain-containing protein</fullName>
    </recommendedName>
</protein>
<reference evidence="1 2" key="1">
    <citation type="submission" date="2017-02" db="EMBL/GenBank/DDBJ databases">
        <authorList>
            <person name="Peterson S.W."/>
        </authorList>
    </citation>
    <scope>NUCLEOTIDE SEQUENCE [LARGE SCALE GENOMIC DNA]</scope>
    <source>
        <strain evidence="1 2">DSM 18108</strain>
    </source>
</reference>
<proteinExistence type="predicted"/>
<dbReference type="Proteomes" id="UP000190166">
    <property type="component" value="Unassembled WGS sequence"/>
</dbReference>
<dbReference type="InterPro" id="IPR021239">
    <property type="entry name" value="DUF2625"/>
</dbReference>
<dbReference type="AlphaFoldDB" id="A0A1T5PAZ9"/>
<evidence type="ECO:0000313" key="2">
    <source>
        <dbReference type="Proteomes" id="UP000190166"/>
    </source>
</evidence>